<reference evidence="6 7" key="1">
    <citation type="submission" date="2016-10" db="EMBL/GenBank/DDBJ databases">
        <authorList>
            <person name="de Groot N.N."/>
        </authorList>
    </citation>
    <scope>NUCLEOTIDE SEQUENCE [LARGE SCALE GENOMIC DNA]</scope>
    <source>
        <strain evidence="6 7">DSM 22024</strain>
    </source>
</reference>
<dbReference type="PANTHER" id="PTHR46112">
    <property type="entry name" value="AMINOPEPTIDASE"/>
    <property type="match status" value="1"/>
</dbReference>
<feature type="domain" description="Peptidase M24" evidence="4">
    <location>
        <begin position="146"/>
        <end position="348"/>
    </location>
</feature>
<evidence type="ECO:0000256" key="2">
    <source>
        <dbReference type="ARBA" id="ARBA00022801"/>
    </source>
</evidence>
<dbReference type="PANTHER" id="PTHR46112:SF8">
    <property type="entry name" value="CYTOPLASMIC PEPTIDASE PEPQ-RELATED"/>
    <property type="match status" value="1"/>
</dbReference>
<comment type="similarity">
    <text evidence="3">Belongs to the peptidase M24B family.</text>
</comment>
<dbReference type="RefSeq" id="WP_092655209.1">
    <property type="nucleotide sequence ID" value="NZ_LT629732.1"/>
</dbReference>
<dbReference type="SUPFAM" id="SSF53092">
    <property type="entry name" value="Creatinase/prolidase N-terminal domain"/>
    <property type="match status" value="1"/>
</dbReference>
<feature type="domain" description="Creatinase N-terminal" evidence="5">
    <location>
        <begin position="8"/>
        <end position="136"/>
    </location>
</feature>
<keyword evidence="1 3" id="KW-0479">Metal-binding</keyword>
<sequence length="366" mass="38955">MPDIHAARRARLRDLLAARDVPAALITHLVNVRYLCGFTGSNAALLVRADGTEGDDAAVLATDGRYADQSAAQCPDLEIVVDRQLLAALARRAAAWGVSRLGVETHSLTVDALEALRSLEPGLAPGSLHRAVEGLRVDKDHVELDHLRQACAVSTKALAGLFAGPLVGRSEREIARDLETRMYAAGAEAVAFATIVAGGEHSAIPHHQPTDRALRPGDFLKIDFGARYEGYHADCTRTVVVGAEPADWQQEIHDVVRAAQRAGRHALTPGAALSDVDAAARDVIDAAGYGERFTHGLGHGVGLEIHEDPFFARTAEGKLGPRTPVTIEPGVYLPGRGGVRIEDTLIVHDSEVEVLTKAGRDLLVLA</sequence>
<name>A0A1H1VJY3_9ACTN</name>
<evidence type="ECO:0000313" key="6">
    <source>
        <dbReference type="EMBL" id="SDS84830.1"/>
    </source>
</evidence>
<accession>A0A1H1VJY3</accession>
<dbReference type="InterPro" id="IPR001131">
    <property type="entry name" value="Peptidase_M24B_aminopep-P_CS"/>
</dbReference>
<keyword evidence="6" id="KW-0645">Protease</keyword>
<proteinExistence type="inferred from homology"/>
<dbReference type="CDD" id="cd01092">
    <property type="entry name" value="APP-like"/>
    <property type="match status" value="1"/>
</dbReference>
<evidence type="ECO:0000313" key="7">
    <source>
        <dbReference type="Proteomes" id="UP000198983"/>
    </source>
</evidence>
<dbReference type="PROSITE" id="PS00491">
    <property type="entry name" value="PROLINE_PEPTIDASE"/>
    <property type="match status" value="1"/>
</dbReference>
<dbReference type="GO" id="GO:0046872">
    <property type="term" value="F:metal ion binding"/>
    <property type="evidence" value="ECO:0007669"/>
    <property type="project" value="UniProtKB-KW"/>
</dbReference>
<gene>
    <name evidence="6" type="ORF">SAMN04489717_4091</name>
</gene>
<dbReference type="AlphaFoldDB" id="A0A1H1VJY3"/>
<dbReference type="STRING" id="117157.SAMN04489717_4091"/>
<protein>
    <submittedName>
        <fullName evidence="6">Xaa-Pro aminopeptidase</fullName>
    </submittedName>
</protein>
<evidence type="ECO:0000256" key="3">
    <source>
        <dbReference type="RuleBase" id="RU000590"/>
    </source>
</evidence>
<dbReference type="OrthoDB" id="9806388at2"/>
<dbReference type="Pfam" id="PF00557">
    <property type="entry name" value="Peptidase_M24"/>
    <property type="match status" value="1"/>
</dbReference>
<evidence type="ECO:0000256" key="1">
    <source>
        <dbReference type="ARBA" id="ARBA00022723"/>
    </source>
</evidence>
<organism evidence="6 7">
    <name type="scientific">Actinopolymorpha singaporensis</name>
    <dbReference type="NCBI Taxonomy" id="117157"/>
    <lineage>
        <taxon>Bacteria</taxon>
        <taxon>Bacillati</taxon>
        <taxon>Actinomycetota</taxon>
        <taxon>Actinomycetes</taxon>
        <taxon>Propionibacteriales</taxon>
        <taxon>Actinopolymorphaceae</taxon>
        <taxon>Actinopolymorpha</taxon>
    </lineage>
</organism>
<dbReference type="GO" id="GO:0004177">
    <property type="term" value="F:aminopeptidase activity"/>
    <property type="evidence" value="ECO:0007669"/>
    <property type="project" value="UniProtKB-KW"/>
</dbReference>
<dbReference type="EMBL" id="LT629732">
    <property type="protein sequence ID" value="SDS84830.1"/>
    <property type="molecule type" value="Genomic_DNA"/>
</dbReference>
<keyword evidence="2" id="KW-0378">Hydrolase</keyword>
<dbReference type="Gene3D" id="3.90.230.10">
    <property type="entry name" value="Creatinase/methionine aminopeptidase superfamily"/>
    <property type="match status" value="1"/>
</dbReference>
<dbReference type="Pfam" id="PF01321">
    <property type="entry name" value="Creatinase_N"/>
    <property type="match status" value="1"/>
</dbReference>
<dbReference type="Proteomes" id="UP000198983">
    <property type="component" value="Chromosome I"/>
</dbReference>
<dbReference type="InterPro" id="IPR029149">
    <property type="entry name" value="Creatin/AminoP/Spt16_N"/>
</dbReference>
<evidence type="ECO:0000259" key="5">
    <source>
        <dbReference type="Pfam" id="PF01321"/>
    </source>
</evidence>
<dbReference type="Gene3D" id="3.40.350.10">
    <property type="entry name" value="Creatinase/prolidase N-terminal domain"/>
    <property type="match status" value="1"/>
</dbReference>
<dbReference type="InterPro" id="IPR000994">
    <property type="entry name" value="Pept_M24"/>
</dbReference>
<evidence type="ECO:0000259" key="4">
    <source>
        <dbReference type="Pfam" id="PF00557"/>
    </source>
</evidence>
<dbReference type="InterPro" id="IPR050659">
    <property type="entry name" value="Peptidase_M24B"/>
</dbReference>
<dbReference type="InterPro" id="IPR036005">
    <property type="entry name" value="Creatinase/aminopeptidase-like"/>
</dbReference>
<keyword evidence="6" id="KW-0031">Aminopeptidase</keyword>
<keyword evidence="7" id="KW-1185">Reference proteome</keyword>
<dbReference type="InterPro" id="IPR000587">
    <property type="entry name" value="Creatinase_N"/>
</dbReference>
<dbReference type="SUPFAM" id="SSF55920">
    <property type="entry name" value="Creatinase/aminopeptidase"/>
    <property type="match status" value="1"/>
</dbReference>